<evidence type="ECO:0000256" key="9">
    <source>
        <dbReference type="ARBA" id="ARBA00022833"/>
    </source>
</evidence>
<dbReference type="InterPro" id="IPR011096">
    <property type="entry name" value="FTP_domain"/>
</dbReference>
<keyword evidence="16" id="KW-1185">Reference proteome</keyword>
<keyword evidence="7" id="KW-0732">Signal</keyword>
<dbReference type="EMBL" id="JACHKF010000001">
    <property type="protein sequence ID" value="MBB6570325.1"/>
    <property type="molecule type" value="Genomic_DNA"/>
</dbReference>
<evidence type="ECO:0000256" key="7">
    <source>
        <dbReference type="ARBA" id="ARBA00022729"/>
    </source>
</evidence>
<dbReference type="AlphaFoldDB" id="A0A7Y4L6B0"/>
<evidence type="ECO:0000313" key="14">
    <source>
        <dbReference type="EMBL" id="MBB6570325.1"/>
    </source>
</evidence>
<dbReference type="Pfam" id="PF07504">
    <property type="entry name" value="FTP"/>
    <property type="match status" value="1"/>
</dbReference>
<dbReference type="InterPro" id="IPR001842">
    <property type="entry name" value="Peptidase_M36"/>
</dbReference>
<dbReference type="InterPro" id="IPR000421">
    <property type="entry name" value="FA58C"/>
</dbReference>
<dbReference type="GO" id="GO:0030246">
    <property type="term" value="F:carbohydrate binding"/>
    <property type="evidence" value="ECO:0007669"/>
    <property type="project" value="InterPro"/>
</dbReference>
<reference evidence="14 17" key="2">
    <citation type="submission" date="2020-08" db="EMBL/GenBank/DDBJ databases">
        <title>Sequencing the genomes of 1000 actinobacteria strains.</title>
        <authorList>
            <person name="Klenk H.-P."/>
        </authorList>
    </citation>
    <scope>NUCLEOTIDE SEQUENCE [LARGE SCALE GENOMIC DNA]</scope>
    <source>
        <strain evidence="14 17">DSM 15626</strain>
    </source>
</reference>
<evidence type="ECO:0000256" key="4">
    <source>
        <dbReference type="ARBA" id="ARBA00022525"/>
    </source>
</evidence>
<evidence type="ECO:0000313" key="17">
    <source>
        <dbReference type="Proteomes" id="UP000553957"/>
    </source>
</evidence>
<dbReference type="SUPFAM" id="SSF49785">
    <property type="entry name" value="Galactose-binding domain-like"/>
    <property type="match status" value="1"/>
</dbReference>
<dbReference type="PANTHER" id="PTHR33478:SF1">
    <property type="entry name" value="EXTRACELLULAR METALLOPROTEINASE MEP"/>
    <property type="match status" value="1"/>
</dbReference>
<accession>A0A7Y4L6B0</accession>
<keyword evidence="9" id="KW-0862">Zinc</keyword>
<dbReference type="SUPFAM" id="SSF49452">
    <property type="entry name" value="Starch-binding domain-like"/>
    <property type="match status" value="1"/>
</dbReference>
<dbReference type="InterPro" id="IPR008979">
    <property type="entry name" value="Galactose-bd-like_sf"/>
</dbReference>
<evidence type="ECO:0000256" key="10">
    <source>
        <dbReference type="ARBA" id="ARBA00023049"/>
    </source>
</evidence>
<evidence type="ECO:0000256" key="1">
    <source>
        <dbReference type="ARBA" id="ARBA00001947"/>
    </source>
</evidence>
<dbReference type="GO" id="GO:0008270">
    <property type="term" value="F:zinc ion binding"/>
    <property type="evidence" value="ECO:0007669"/>
    <property type="project" value="InterPro"/>
</dbReference>
<keyword evidence="6" id="KW-0479">Metal-binding</keyword>
<keyword evidence="4" id="KW-0964">Secreted</keyword>
<evidence type="ECO:0000256" key="3">
    <source>
        <dbReference type="ARBA" id="ARBA00006006"/>
    </source>
</evidence>
<keyword evidence="8" id="KW-0378">Hydrolase</keyword>
<dbReference type="Proteomes" id="UP000534306">
    <property type="component" value="Unassembled WGS sequence"/>
</dbReference>
<evidence type="ECO:0000256" key="2">
    <source>
        <dbReference type="ARBA" id="ARBA00004613"/>
    </source>
</evidence>
<dbReference type="Pfam" id="PF13620">
    <property type="entry name" value="CarboxypepD_reg"/>
    <property type="match status" value="1"/>
</dbReference>
<comment type="subcellular location">
    <subcellularLocation>
        <location evidence="2">Secreted</location>
    </subcellularLocation>
</comment>
<dbReference type="Gene3D" id="2.60.120.260">
    <property type="entry name" value="Galactose-binding domain-like"/>
    <property type="match status" value="1"/>
</dbReference>
<feature type="domain" description="FTP" evidence="13">
    <location>
        <begin position="58"/>
        <end position="106"/>
    </location>
</feature>
<sequence length="880" mass="93523">MVLKLAVAVALTATGLLPISSPQSPFLTGRSGQPATDVALDYVKAHPEVYKLSAADLATLKLRKDYVDELGTHHVFWTQELDDLEVFGKGLKANVTKHGELISIVGGPVRGLTGQARSRSAAPTLSAATARAAAAADIDGTPATAAAKTTGSTVKWSNGDRAKLVWFESADGLRKGWSTYVNAGTNKVFTHVVDAQTGKLHHRKDLTRAAHGDALVQDNYPGAPSGGVQRVENLIHRKWLLKNAKTLLEGTSVSAFADANDNDQPDPGETVAVPNGQHKIVPFQSSSFCATAFVCTWDPAEPDSWKANKDQSVTNAFYLAGNFHDWLAKPPIAFTPAAGSFDAAGGDPVKLNALDGAGTGTHGGPDEDHVNNAYMATPPDGMSPVMAMFLFHAPGGDDVQEPWVPASGTNSADVLYHEYGHGMNARLVVDAYDISALNNIQSGAMDEAWADFYALDYLVAHGLERDTTASGDLLVGKYVAGGKTIRTMASDCRVHADSPQCVQKDGTKGGYTYGDFPTIGRFPERHASGELWTQTLWDLRERLGRADAVRVITRAMELSPPDPSLLDMRNAILQADLVATGGKRADAIWQVFANRGLGWFAGSVDGGDAYPAEDFQLPPKAAAPRLTGTVREKYTNAPVAGAQIVFSGHASGFAGSYVAVTDAQGKYAVPDVRPGTYRKVIIRAAGHEALLQDVTVRAGRPTDFTPRRNWAGSEGGAQVVGFNGLDRTEDDCGPAGAIDGSQDRGWVTSTGNDNGDPTNVMIPKHLDLKLPQPIDVAAFSVDPAPDCATSPTAATGKYRIETSADGKTWATARTGEFTAADLRKFNELTPTANTAKVRYVRFWILSPQVPNFATACPDNLFGSGCAYSALTELQVFGKQS</sequence>
<dbReference type="PANTHER" id="PTHR33478">
    <property type="entry name" value="EXTRACELLULAR METALLOPROTEINASE MEP"/>
    <property type="match status" value="1"/>
</dbReference>
<dbReference type="InterPro" id="IPR050371">
    <property type="entry name" value="Fungal_virulence_M36"/>
</dbReference>
<dbReference type="Proteomes" id="UP000553957">
    <property type="component" value="Unassembled WGS sequence"/>
</dbReference>
<gene>
    <name evidence="14" type="ORF">HNR71_005962</name>
    <name evidence="15" type="ORF">HPO96_33570</name>
</gene>
<organism evidence="15 16">
    <name type="scientific">Kribbella sandramycini</name>
    <dbReference type="NCBI Taxonomy" id="60450"/>
    <lineage>
        <taxon>Bacteria</taxon>
        <taxon>Bacillati</taxon>
        <taxon>Actinomycetota</taxon>
        <taxon>Actinomycetes</taxon>
        <taxon>Propionibacteriales</taxon>
        <taxon>Kribbellaceae</taxon>
        <taxon>Kribbella</taxon>
    </lineage>
</organism>
<comment type="similarity">
    <text evidence="3">Belongs to the peptidase M36 family.</text>
</comment>
<dbReference type="InterPro" id="IPR027268">
    <property type="entry name" value="Peptidase_M4/M1_CTD_sf"/>
</dbReference>
<dbReference type="InterPro" id="IPR013784">
    <property type="entry name" value="Carb-bd-like_fold"/>
</dbReference>
<dbReference type="Pfam" id="PF02128">
    <property type="entry name" value="Peptidase_M36"/>
    <property type="match status" value="1"/>
</dbReference>
<protein>
    <submittedName>
        <fullName evidence="15">Peptidase M36</fullName>
    </submittedName>
</protein>
<keyword evidence="11" id="KW-0865">Zymogen</keyword>
<keyword evidence="5" id="KW-0645">Protease</keyword>
<dbReference type="Gene3D" id="2.60.40.1120">
    <property type="entry name" value="Carboxypeptidase-like, regulatory domain"/>
    <property type="match status" value="1"/>
</dbReference>
<evidence type="ECO:0000256" key="8">
    <source>
        <dbReference type="ARBA" id="ARBA00022801"/>
    </source>
</evidence>
<dbReference type="Pfam" id="PF00754">
    <property type="entry name" value="F5_F8_type_C"/>
    <property type="match status" value="1"/>
</dbReference>
<evidence type="ECO:0000256" key="5">
    <source>
        <dbReference type="ARBA" id="ARBA00022670"/>
    </source>
</evidence>
<reference evidence="15 16" key="1">
    <citation type="submission" date="2020-05" db="EMBL/GenBank/DDBJ databases">
        <title>Genome sequence of Kribbella sandramycini ATCC 39419.</title>
        <authorList>
            <person name="Maclea K.S."/>
            <person name="Fair J.L."/>
        </authorList>
    </citation>
    <scope>NUCLEOTIDE SEQUENCE [LARGE SCALE GENOMIC DNA]</scope>
    <source>
        <strain evidence="15 16">ATCC 39419</strain>
    </source>
</reference>
<name>A0A7Y4L6B0_9ACTN</name>
<dbReference type="GO" id="GO:0005615">
    <property type="term" value="C:extracellular space"/>
    <property type="evidence" value="ECO:0007669"/>
    <property type="project" value="InterPro"/>
</dbReference>
<dbReference type="RefSeq" id="WP_171678446.1">
    <property type="nucleotide sequence ID" value="NZ_BAAAGT010000017.1"/>
</dbReference>
<evidence type="ECO:0000313" key="15">
    <source>
        <dbReference type="EMBL" id="NOL45189.1"/>
    </source>
</evidence>
<dbReference type="GO" id="GO:0004222">
    <property type="term" value="F:metalloendopeptidase activity"/>
    <property type="evidence" value="ECO:0007669"/>
    <property type="project" value="InterPro"/>
</dbReference>
<feature type="domain" description="F5/8 type C" evidence="12">
    <location>
        <begin position="733"/>
        <end position="847"/>
    </location>
</feature>
<evidence type="ECO:0000259" key="13">
    <source>
        <dbReference type="Pfam" id="PF07504"/>
    </source>
</evidence>
<comment type="caution">
    <text evidence="15">The sequence shown here is derived from an EMBL/GenBank/DDBJ whole genome shotgun (WGS) entry which is preliminary data.</text>
</comment>
<dbReference type="GO" id="GO:0006508">
    <property type="term" value="P:proteolysis"/>
    <property type="evidence" value="ECO:0007669"/>
    <property type="project" value="UniProtKB-KW"/>
</dbReference>
<evidence type="ECO:0000313" key="16">
    <source>
        <dbReference type="Proteomes" id="UP000534306"/>
    </source>
</evidence>
<dbReference type="Gene3D" id="1.10.390.10">
    <property type="entry name" value="Neutral Protease Domain 2"/>
    <property type="match status" value="1"/>
</dbReference>
<comment type="cofactor">
    <cofactor evidence="1">
        <name>Zn(2+)</name>
        <dbReference type="ChEBI" id="CHEBI:29105"/>
    </cofactor>
</comment>
<dbReference type="Gene3D" id="3.10.170.10">
    <property type="match status" value="1"/>
</dbReference>
<dbReference type="EMBL" id="JABJRC010000011">
    <property type="protein sequence ID" value="NOL45189.1"/>
    <property type="molecule type" value="Genomic_DNA"/>
</dbReference>
<dbReference type="SUPFAM" id="SSF55486">
    <property type="entry name" value="Metalloproteases ('zincins'), catalytic domain"/>
    <property type="match status" value="1"/>
</dbReference>
<evidence type="ECO:0000259" key="12">
    <source>
        <dbReference type="Pfam" id="PF00754"/>
    </source>
</evidence>
<evidence type="ECO:0000256" key="11">
    <source>
        <dbReference type="ARBA" id="ARBA00023145"/>
    </source>
</evidence>
<keyword evidence="10" id="KW-0482">Metalloprotease</keyword>
<proteinExistence type="inferred from homology"/>
<evidence type="ECO:0000256" key="6">
    <source>
        <dbReference type="ARBA" id="ARBA00022723"/>
    </source>
</evidence>